<dbReference type="EMBL" id="GDID01006451">
    <property type="protein sequence ID" value="JAP90155.1"/>
    <property type="molecule type" value="Transcribed_RNA"/>
</dbReference>
<reference evidence="2" key="1">
    <citation type="submission" date="2015-07" db="EMBL/GenBank/DDBJ databases">
        <title>Adaptation to a free-living lifestyle via gene acquisitions in the diplomonad Trepomonas sp. PC1.</title>
        <authorList>
            <person name="Xu F."/>
            <person name="Jerlstrom-Hultqvist J."/>
            <person name="Kolisko M."/>
            <person name="Simpson A.G.B."/>
            <person name="Roger A.J."/>
            <person name="Svard S.G."/>
            <person name="Andersson J.O."/>
        </authorList>
    </citation>
    <scope>NUCLEOTIDE SEQUENCE</scope>
    <source>
        <strain evidence="2">PC1</strain>
    </source>
</reference>
<keyword evidence="1" id="KW-0175">Coiled coil</keyword>
<gene>
    <name evidence="2" type="ORF">TPC1_30350</name>
</gene>
<feature type="coiled-coil region" evidence="1">
    <location>
        <begin position="390"/>
        <end position="455"/>
    </location>
</feature>
<proteinExistence type="predicted"/>
<name>A0A146K2M0_9EUKA</name>
<feature type="coiled-coil region" evidence="1">
    <location>
        <begin position="12"/>
        <end position="343"/>
    </location>
</feature>
<organism evidence="2">
    <name type="scientific">Trepomonas sp. PC1</name>
    <dbReference type="NCBI Taxonomy" id="1076344"/>
    <lineage>
        <taxon>Eukaryota</taxon>
        <taxon>Metamonada</taxon>
        <taxon>Diplomonadida</taxon>
        <taxon>Hexamitidae</taxon>
        <taxon>Hexamitinae</taxon>
        <taxon>Trepomonas</taxon>
    </lineage>
</organism>
<feature type="coiled-coil region" evidence="1">
    <location>
        <begin position="513"/>
        <end position="606"/>
    </location>
</feature>
<dbReference type="AlphaFoldDB" id="A0A146K2M0"/>
<evidence type="ECO:0000313" key="2">
    <source>
        <dbReference type="EMBL" id="JAP90155.1"/>
    </source>
</evidence>
<evidence type="ECO:0000256" key="1">
    <source>
        <dbReference type="SAM" id="Coils"/>
    </source>
</evidence>
<protein>
    <submittedName>
        <fullName evidence="2">Uncharacterized protein</fullName>
    </submittedName>
</protein>
<accession>A0A146K2M0</accession>
<sequence>QKTKIAKLSHFAKVQKQQIDDLTKQLEQKNTAIADKDNEIKQIRALMGTDPILTGGSSGEVIQQIQLQHDKEQGLLKAQLKELEDQKQQLVQNAVQAQTLAEELKQQLSRLESQNSKREAEISQFLTEKLLLQTEIDQKVKETADLQKQIEEKDQNIKQLDQKEVEFHQQLEKKETENKEISVQLQLLKEQVKAAEKVQNNQISVVKDQLQQNSAQNEQMHSLQTENAELQKIVKEKDQENRELAIQLALQKKQSEADQKEYGKIQSKIQMLNDQLKQHQQEEQIQEKKAQQEDNLSLQSIIQQKDLENQELVQQLTELQTQLQQLKQERQQIQSQNSDLQNTFSSQQAASLNEKHLLNQQVIEYKKQQIQAEQSIQHLTHAQKLLYEENLQLTEEIKQKDAKLQELYTKLANQQKLETDQADKQINLAELQNTIKHLQMELQLTQSDLMKKTEECNTLYQEIQGQEGYLLKEISALKQEINLKDIQLQKYVQTANKQKQDQIIKDGKQKEQVQQLEKQIMIQEETIKQKQVQIQRMQKEMDKIKFQNEKFQQIQQENQAKKEKSQQIQEKETQLKQDQLNLLKVIDEKEQKIQELTKFMLEMQAEHKFEETKINEQRGKQVEQKTEKYIYQKQQILSPKQLSKQPSTFKIPEQNKAQKGDKLISYIDSLLQKLQQ</sequence>
<feature type="non-terminal residue" evidence="2">
    <location>
        <position position="1"/>
    </location>
</feature>